<dbReference type="AlphaFoldDB" id="A0A1H5E6E1"/>
<protein>
    <recommendedName>
        <fullName evidence="4">DUF2474 domain-containing protein</fullName>
    </recommendedName>
</protein>
<keyword evidence="1" id="KW-1133">Transmembrane helix</keyword>
<evidence type="ECO:0000256" key="1">
    <source>
        <dbReference type="SAM" id="Phobius"/>
    </source>
</evidence>
<dbReference type="InterPro" id="IPR018895">
    <property type="entry name" value="DUF2474"/>
</dbReference>
<dbReference type="EMBL" id="FNTF01000002">
    <property type="protein sequence ID" value="SED86649.1"/>
    <property type="molecule type" value="Genomic_DNA"/>
</dbReference>
<dbReference type="Pfam" id="PF10617">
    <property type="entry name" value="DUF2474"/>
    <property type="match status" value="1"/>
</dbReference>
<keyword evidence="1" id="KW-0472">Membrane</keyword>
<evidence type="ECO:0000313" key="3">
    <source>
        <dbReference type="Proteomes" id="UP000183114"/>
    </source>
</evidence>
<gene>
    <name evidence="2" type="ORF">SAMN04490185_4382</name>
</gene>
<accession>A0A1H5E6E1</accession>
<evidence type="ECO:0008006" key="4">
    <source>
        <dbReference type="Google" id="ProtNLM"/>
    </source>
</evidence>
<keyword evidence="1" id="KW-0812">Transmembrane</keyword>
<feature type="transmembrane region" description="Helical" evidence="1">
    <location>
        <begin position="20"/>
        <end position="45"/>
    </location>
</feature>
<dbReference type="RefSeq" id="WP_008041684.1">
    <property type="nucleotide sequence ID" value="NZ_FNTF01000002.1"/>
</dbReference>
<sequence>MDSKTIVEPAEHKPLLRQKLGWMLVIYVGSVAALGVFAMLIRLFMQAAGMKSH</sequence>
<reference evidence="2 3" key="1">
    <citation type="submission" date="2016-10" db="EMBL/GenBank/DDBJ databases">
        <authorList>
            <person name="de Groot N.N."/>
        </authorList>
    </citation>
    <scope>NUCLEOTIDE SEQUENCE [LARGE SCALE GENOMIC DNA]</scope>
    <source>
        <strain evidence="2 3">BS3655</strain>
    </source>
</reference>
<proteinExistence type="predicted"/>
<dbReference type="Proteomes" id="UP000183114">
    <property type="component" value="Unassembled WGS sequence"/>
</dbReference>
<name>A0A1H5E6E1_9PSED</name>
<evidence type="ECO:0000313" key="2">
    <source>
        <dbReference type="EMBL" id="SED86649.1"/>
    </source>
</evidence>
<organism evidence="2 3">
    <name type="scientific">Pseudomonas frederiksbergensis</name>
    <dbReference type="NCBI Taxonomy" id="104087"/>
    <lineage>
        <taxon>Bacteria</taxon>
        <taxon>Pseudomonadati</taxon>
        <taxon>Pseudomonadota</taxon>
        <taxon>Gammaproteobacteria</taxon>
        <taxon>Pseudomonadales</taxon>
        <taxon>Pseudomonadaceae</taxon>
        <taxon>Pseudomonas</taxon>
    </lineage>
</organism>